<feature type="transmembrane region" description="Helical" evidence="6">
    <location>
        <begin position="388"/>
        <end position="407"/>
    </location>
</feature>
<dbReference type="PANTHER" id="PTHR30250:SF11">
    <property type="entry name" value="O-ANTIGEN TRANSPORTER-RELATED"/>
    <property type="match status" value="1"/>
</dbReference>
<keyword evidence="2" id="KW-1003">Cell membrane</keyword>
<comment type="caution">
    <text evidence="7">The sequence shown here is derived from an EMBL/GenBank/DDBJ whole genome shotgun (WGS) entry which is preliminary data.</text>
</comment>
<evidence type="ECO:0000256" key="5">
    <source>
        <dbReference type="ARBA" id="ARBA00023136"/>
    </source>
</evidence>
<gene>
    <name evidence="7" type="ORF">ARTSIC4J27_952</name>
</gene>
<organism evidence="7 8">
    <name type="scientific">Pseudarthrobacter siccitolerans</name>
    <dbReference type="NCBI Taxonomy" id="861266"/>
    <lineage>
        <taxon>Bacteria</taxon>
        <taxon>Bacillati</taxon>
        <taxon>Actinomycetota</taxon>
        <taxon>Actinomycetes</taxon>
        <taxon>Micrococcales</taxon>
        <taxon>Micrococcaceae</taxon>
        <taxon>Pseudarthrobacter</taxon>
    </lineage>
</organism>
<feature type="transmembrane region" description="Helical" evidence="6">
    <location>
        <begin position="54"/>
        <end position="73"/>
    </location>
</feature>
<evidence type="ECO:0000256" key="1">
    <source>
        <dbReference type="ARBA" id="ARBA00004651"/>
    </source>
</evidence>
<dbReference type="InterPro" id="IPR050833">
    <property type="entry name" value="Poly_Biosynth_Transport"/>
</dbReference>
<feature type="transmembrane region" description="Helical" evidence="6">
    <location>
        <begin position="293"/>
        <end position="320"/>
    </location>
</feature>
<feature type="transmembrane region" description="Helical" evidence="6">
    <location>
        <begin position="123"/>
        <end position="147"/>
    </location>
</feature>
<dbReference type="InterPro" id="IPR002797">
    <property type="entry name" value="Polysacc_synth"/>
</dbReference>
<dbReference type="Proteomes" id="UP000035722">
    <property type="component" value="Unassembled WGS sequence"/>
</dbReference>
<feature type="transmembrane region" description="Helical" evidence="6">
    <location>
        <begin position="332"/>
        <end position="353"/>
    </location>
</feature>
<evidence type="ECO:0000256" key="6">
    <source>
        <dbReference type="SAM" id="Phobius"/>
    </source>
</evidence>
<evidence type="ECO:0000313" key="7">
    <source>
        <dbReference type="EMBL" id="CCQ45020.1"/>
    </source>
</evidence>
<feature type="transmembrane region" description="Helical" evidence="6">
    <location>
        <begin position="93"/>
        <end position="117"/>
    </location>
</feature>
<feature type="transmembrane region" description="Helical" evidence="6">
    <location>
        <begin position="168"/>
        <end position="189"/>
    </location>
</feature>
<keyword evidence="4 6" id="KW-1133">Transmembrane helix</keyword>
<dbReference type="PANTHER" id="PTHR30250">
    <property type="entry name" value="PST FAMILY PREDICTED COLANIC ACID TRANSPORTER"/>
    <property type="match status" value="1"/>
</dbReference>
<dbReference type="Pfam" id="PF01943">
    <property type="entry name" value="Polysacc_synt"/>
    <property type="match status" value="1"/>
</dbReference>
<evidence type="ECO:0000256" key="4">
    <source>
        <dbReference type="ARBA" id="ARBA00022989"/>
    </source>
</evidence>
<dbReference type="EMBL" id="CAQI01000031">
    <property type="protein sequence ID" value="CCQ45020.1"/>
    <property type="molecule type" value="Genomic_DNA"/>
</dbReference>
<proteinExistence type="predicted"/>
<evidence type="ECO:0000256" key="3">
    <source>
        <dbReference type="ARBA" id="ARBA00022692"/>
    </source>
</evidence>
<dbReference type="AlphaFoldDB" id="A0A024GYK5"/>
<keyword evidence="3 6" id="KW-0812">Transmembrane</keyword>
<reference evidence="8" key="1">
    <citation type="journal article" date="2014" name="Genome Announc.">
        <title>Genome Sequence of Arthrobacter siccitolerans 4J27, a Xeroprotectant-Producing Desiccation-Tolerant Microorganism.</title>
        <authorList>
            <person name="Manzanera M."/>
            <person name="Santa-Cruz-Calvo L."/>
            <person name="Vilchez J.I."/>
            <person name="Garcia-Fontana C."/>
            <person name="Silva-Castro G.A."/>
            <person name="Calvo C."/>
            <person name="Gonzalez-Lopez J."/>
        </authorList>
    </citation>
    <scope>NUCLEOTIDE SEQUENCE [LARGE SCALE GENOMIC DNA]</scope>
    <source>
        <strain evidence="8">4J27</strain>
    </source>
</reference>
<comment type="subcellular location">
    <subcellularLocation>
        <location evidence="1">Cell membrane</location>
        <topology evidence="1">Multi-pass membrane protein</topology>
    </subcellularLocation>
</comment>
<feature type="transmembrane region" description="Helical" evidence="6">
    <location>
        <begin position="252"/>
        <end position="272"/>
    </location>
</feature>
<feature type="transmembrane region" description="Helical" evidence="6">
    <location>
        <begin position="365"/>
        <end position="382"/>
    </location>
</feature>
<dbReference type="OrthoDB" id="3320002at2"/>
<evidence type="ECO:0000256" key="2">
    <source>
        <dbReference type="ARBA" id="ARBA00022475"/>
    </source>
</evidence>
<sequence>MTKNDKTTLNLAEKLVPNSPSSIMVGRIVSSALSLINAPLIARALGPDGRGETAAAVATFFLVPIVLSVGLPLEVRRLAAKGDAASAWRAARFVALMAVPLALALSFPLSVLFFGSLAGVERLIVIVGIAMGPLMIAWMCDEGVLLARENFRSVAILQLTQPVVNTGAVVLGASLGLLSVAWVLVSYLAGLTLTTVVGNALVRISWSGPRYSIRRLLRGSLSFAGSSVSEAMANRIDQVIVLPLIGAFQSGLYAVAVTIGTIPIGLAHALGASEFRKIARSEPCERNRAQQEAVRSAVAVGGVFCLVLALGTPLAVGILFGDKFSESVASVWILLFGSIFMIGSYVASTALVAGNAGIRMTSAQTAGAGVGVVALLILGPPLGASGAAAAASVGYATTFILLIVSIGGPFTRFIPYPADGVRAARVLFGKKIADDKDLN</sequence>
<keyword evidence="8" id="KW-1185">Reference proteome</keyword>
<dbReference type="STRING" id="861266.ARTSIC4J27_952"/>
<accession>A0A024GYK5</accession>
<dbReference type="RefSeq" id="WP_083435314.1">
    <property type="nucleotide sequence ID" value="NZ_CAQI01000031.1"/>
</dbReference>
<name>A0A024GYK5_9MICC</name>
<protein>
    <submittedName>
        <fullName evidence="7">Polysaccharide biosynthesis family protein</fullName>
    </submittedName>
</protein>
<keyword evidence="5 6" id="KW-0472">Membrane</keyword>
<evidence type="ECO:0000313" key="8">
    <source>
        <dbReference type="Proteomes" id="UP000035722"/>
    </source>
</evidence>
<dbReference type="GO" id="GO:0005886">
    <property type="term" value="C:plasma membrane"/>
    <property type="evidence" value="ECO:0007669"/>
    <property type="project" value="UniProtKB-SubCell"/>
</dbReference>